<evidence type="ECO:0000256" key="1">
    <source>
        <dbReference type="SAM" id="MobiDB-lite"/>
    </source>
</evidence>
<dbReference type="Proteomes" id="UP000660745">
    <property type="component" value="Unassembled WGS sequence"/>
</dbReference>
<comment type="caution">
    <text evidence="3">The sequence shown here is derived from an EMBL/GenBank/DDBJ whole genome shotgun (WGS) entry which is preliminary data.</text>
</comment>
<organism evidence="3 4">
    <name type="scientific">Nonomuraea glycinis</name>
    <dbReference type="NCBI Taxonomy" id="2047744"/>
    <lineage>
        <taxon>Bacteria</taxon>
        <taxon>Bacillati</taxon>
        <taxon>Actinomycetota</taxon>
        <taxon>Actinomycetes</taxon>
        <taxon>Streptosporangiales</taxon>
        <taxon>Streptosporangiaceae</taxon>
        <taxon>Nonomuraea</taxon>
    </lineage>
</organism>
<reference evidence="3" key="1">
    <citation type="journal article" date="2014" name="Int. J. Syst. Evol. Microbiol.">
        <title>Complete genome sequence of Corynebacterium casei LMG S-19264T (=DSM 44701T), isolated from a smear-ripened cheese.</title>
        <authorList>
            <consortium name="US DOE Joint Genome Institute (JGI-PGF)"/>
            <person name="Walter F."/>
            <person name="Albersmeier A."/>
            <person name="Kalinowski J."/>
            <person name="Ruckert C."/>
        </authorList>
    </citation>
    <scope>NUCLEOTIDE SEQUENCE</scope>
    <source>
        <strain evidence="3">CGMCC 4.7430</strain>
    </source>
</reference>
<evidence type="ECO:0000313" key="4">
    <source>
        <dbReference type="Proteomes" id="UP000660745"/>
    </source>
</evidence>
<keyword evidence="2" id="KW-0812">Transmembrane</keyword>
<name>A0A918A4Q5_9ACTN</name>
<feature type="compositionally biased region" description="Basic and acidic residues" evidence="1">
    <location>
        <begin position="10"/>
        <end position="22"/>
    </location>
</feature>
<feature type="transmembrane region" description="Helical" evidence="2">
    <location>
        <begin position="35"/>
        <end position="59"/>
    </location>
</feature>
<feature type="compositionally biased region" description="Polar residues" evidence="1">
    <location>
        <begin position="23"/>
        <end position="32"/>
    </location>
</feature>
<protein>
    <submittedName>
        <fullName evidence="3">Uncharacterized protein</fullName>
    </submittedName>
</protein>
<dbReference type="EMBL" id="BMNK01000005">
    <property type="protein sequence ID" value="GGP07518.1"/>
    <property type="molecule type" value="Genomic_DNA"/>
</dbReference>
<dbReference type="RefSeq" id="WP_189139725.1">
    <property type="nucleotide sequence ID" value="NZ_BMNK01000005.1"/>
</dbReference>
<feature type="region of interest" description="Disordered" evidence="1">
    <location>
        <begin position="63"/>
        <end position="102"/>
    </location>
</feature>
<reference evidence="3" key="2">
    <citation type="submission" date="2020-09" db="EMBL/GenBank/DDBJ databases">
        <authorList>
            <person name="Sun Q."/>
            <person name="Zhou Y."/>
        </authorList>
    </citation>
    <scope>NUCLEOTIDE SEQUENCE</scope>
    <source>
        <strain evidence="3">CGMCC 4.7430</strain>
    </source>
</reference>
<keyword evidence="4" id="KW-1185">Reference proteome</keyword>
<keyword evidence="2" id="KW-0472">Membrane</keyword>
<proteinExistence type="predicted"/>
<evidence type="ECO:0000313" key="3">
    <source>
        <dbReference type="EMBL" id="GGP07518.1"/>
    </source>
</evidence>
<keyword evidence="2" id="KW-1133">Transmembrane helix</keyword>
<gene>
    <name evidence="3" type="ORF">GCM10012278_35610</name>
</gene>
<accession>A0A918A4Q5</accession>
<feature type="region of interest" description="Disordered" evidence="1">
    <location>
        <begin position="1"/>
        <end position="32"/>
    </location>
</feature>
<feature type="compositionally biased region" description="Pro residues" evidence="1">
    <location>
        <begin position="69"/>
        <end position="89"/>
    </location>
</feature>
<evidence type="ECO:0000256" key="2">
    <source>
        <dbReference type="SAM" id="Phobius"/>
    </source>
</evidence>
<sequence length="218" mass="22950">MEVDVGDQNNAEKKSTPADSDTKSSPPGSDKQSSAIIVAIIGAVATIAVAVITVVVPILTEDPASPTTTPSPSPSATPPPPTAPSPSSPPLTKSGQPVGLSVEPAGRRAVAVTATLNRPARSGYAYWFVLEVHQVSDTHSEFYPRQSLTQKETTFEISIPGDADISRPRTGRVFEVTEDMSQLMESGRPDAGDPNADFLLRQPCTCHASKEIALDFPS</sequence>
<dbReference type="AlphaFoldDB" id="A0A918A4Q5"/>